<keyword evidence="3 5" id="KW-1133">Transmembrane helix</keyword>
<keyword evidence="8" id="KW-1185">Reference proteome</keyword>
<accession>A0A5C5UGR4</accession>
<dbReference type="AlphaFoldDB" id="A0A5C5UGR4"/>
<evidence type="ECO:0000313" key="7">
    <source>
        <dbReference type="EMBL" id="TWT25059.1"/>
    </source>
</evidence>
<name>A0A5C5UGR4_9CORY</name>
<evidence type="ECO:0000256" key="2">
    <source>
        <dbReference type="ARBA" id="ARBA00022692"/>
    </source>
</evidence>
<dbReference type="InterPro" id="IPR009908">
    <property type="entry name" value="Methylamine_util_MauE"/>
</dbReference>
<comment type="caution">
    <text evidence="7">The sequence shown here is derived from an EMBL/GenBank/DDBJ whole genome shotgun (WGS) entry which is preliminary data.</text>
</comment>
<keyword evidence="4 5" id="KW-0472">Membrane</keyword>
<feature type="domain" description="Methylamine utilisation protein MauE" evidence="6">
    <location>
        <begin position="3"/>
        <end position="136"/>
    </location>
</feature>
<evidence type="ECO:0000256" key="3">
    <source>
        <dbReference type="ARBA" id="ARBA00022989"/>
    </source>
</evidence>
<feature type="transmembrane region" description="Helical" evidence="5">
    <location>
        <begin position="46"/>
        <end position="69"/>
    </location>
</feature>
<feature type="transmembrane region" description="Helical" evidence="5">
    <location>
        <begin position="7"/>
        <end position="26"/>
    </location>
</feature>
<proteinExistence type="predicted"/>
<dbReference type="GO" id="GO:0030416">
    <property type="term" value="P:methylamine metabolic process"/>
    <property type="evidence" value="ECO:0007669"/>
    <property type="project" value="InterPro"/>
</dbReference>
<gene>
    <name evidence="7" type="ORF">FRX94_06975</name>
</gene>
<evidence type="ECO:0000259" key="6">
    <source>
        <dbReference type="Pfam" id="PF07291"/>
    </source>
</evidence>
<dbReference type="EMBL" id="VOHM01000013">
    <property type="protein sequence ID" value="TWT25059.1"/>
    <property type="molecule type" value="Genomic_DNA"/>
</dbReference>
<keyword evidence="2 5" id="KW-0812">Transmembrane</keyword>
<evidence type="ECO:0000256" key="4">
    <source>
        <dbReference type="ARBA" id="ARBA00023136"/>
    </source>
</evidence>
<evidence type="ECO:0000256" key="1">
    <source>
        <dbReference type="ARBA" id="ARBA00004141"/>
    </source>
</evidence>
<evidence type="ECO:0000256" key="5">
    <source>
        <dbReference type="SAM" id="Phobius"/>
    </source>
</evidence>
<protein>
    <submittedName>
        <fullName evidence="7">DoxX family membrane protein</fullName>
    </submittedName>
</protein>
<dbReference type="GO" id="GO:0016020">
    <property type="term" value="C:membrane"/>
    <property type="evidence" value="ECO:0007669"/>
    <property type="project" value="UniProtKB-SubCell"/>
</dbReference>
<comment type="subcellular location">
    <subcellularLocation>
        <location evidence="1">Membrane</location>
        <topology evidence="1">Multi-pass membrane protein</topology>
    </subcellularLocation>
</comment>
<dbReference type="Proteomes" id="UP000320791">
    <property type="component" value="Unassembled WGS sequence"/>
</dbReference>
<organism evidence="7 8">
    <name type="scientific">Corynebacterium canis</name>
    <dbReference type="NCBI Taxonomy" id="679663"/>
    <lineage>
        <taxon>Bacteria</taxon>
        <taxon>Bacillati</taxon>
        <taxon>Actinomycetota</taxon>
        <taxon>Actinomycetes</taxon>
        <taxon>Mycobacteriales</taxon>
        <taxon>Corynebacteriaceae</taxon>
        <taxon>Corynebacterium</taxon>
    </lineage>
</organism>
<sequence>MSEIVSAIARFGLAAVWIVSGWLKIIDPMETRQSVVAYEIFDAQTSYLIAEILPPLEIALGVLLILGVFLRWTGIISALIFLGFIGGIASAWARGLSIDCGCFGGGGYDESVTGWTYLWEILRDLVFIAMAAWTAYRPFRRFAIYP</sequence>
<reference evidence="7 8" key="1">
    <citation type="submission" date="2019-08" db="EMBL/GenBank/DDBJ databases">
        <authorList>
            <person name="Lei W."/>
        </authorList>
    </citation>
    <scope>NUCLEOTIDE SEQUENCE [LARGE SCALE GENOMIC DNA]</scope>
    <source>
        <strain evidence="7 8">CCUG 58627</strain>
    </source>
</reference>
<dbReference type="OrthoDB" id="5422529at2"/>
<feature type="transmembrane region" description="Helical" evidence="5">
    <location>
        <begin position="76"/>
        <end position="95"/>
    </location>
</feature>
<dbReference type="UniPathway" id="UPA00895"/>
<dbReference type="Pfam" id="PF07291">
    <property type="entry name" value="MauE"/>
    <property type="match status" value="1"/>
</dbReference>
<evidence type="ECO:0000313" key="8">
    <source>
        <dbReference type="Proteomes" id="UP000320791"/>
    </source>
</evidence>